<evidence type="ECO:0000259" key="5">
    <source>
        <dbReference type="Pfam" id="PF03024"/>
    </source>
</evidence>
<organism evidence="6 7">
    <name type="scientific">Actinia tenebrosa</name>
    <name type="common">Australian red waratah sea anemone</name>
    <dbReference type="NCBI Taxonomy" id="6105"/>
    <lineage>
        <taxon>Eukaryota</taxon>
        <taxon>Metazoa</taxon>
        <taxon>Cnidaria</taxon>
        <taxon>Anthozoa</taxon>
        <taxon>Hexacorallia</taxon>
        <taxon>Actiniaria</taxon>
        <taxon>Actiniidae</taxon>
        <taxon>Actinia</taxon>
    </lineage>
</organism>
<dbReference type="RefSeq" id="XP_031561685.1">
    <property type="nucleotide sequence ID" value="XM_031705825.1"/>
</dbReference>
<proteinExistence type="inferred from homology"/>
<sequence length="256" mass="29469">MIKLLFLVLISLVGGSLSASKQQIDDFLNVCIDSKHHKSKPGPEPDFFHHCSPWKDNACCKANTTKHIESDGAITLYRMKWDQCSNIKPLSKECRRFLEMDTCFYECSPNMSPWIQVDPNSKKTRRERFVNVPLCASDCDAWFEACKDEYTCSDNWGDIKTWNWTKSGNECKKPCKTFKEYYSDPTTFCNKLFNYSFKYTTGKPGEDCMVMWPNNTRINNSNVARKFAEKALSTSTGFSLSPHFMVLLFPVSLLLN</sequence>
<accession>A0A6P8IAD4</accession>
<dbReference type="KEGG" id="aten:116297571"/>
<dbReference type="PANTHER" id="PTHR10517">
    <property type="entry name" value="FOLATE RECEPTOR"/>
    <property type="match status" value="1"/>
</dbReference>
<evidence type="ECO:0000256" key="2">
    <source>
        <dbReference type="ARBA" id="ARBA00022729"/>
    </source>
</evidence>
<evidence type="ECO:0000256" key="1">
    <source>
        <dbReference type="ARBA" id="ARBA00007932"/>
    </source>
</evidence>
<feature type="signal peptide" evidence="4">
    <location>
        <begin position="1"/>
        <end position="18"/>
    </location>
</feature>
<name>A0A6P8IAD4_ACTTE</name>
<dbReference type="InParanoid" id="A0A6P8IAD4"/>
<keyword evidence="2 4" id="KW-0732">Signal</keyword>
<dbReference type="Pfam" id="PF03024">
    <property type="entry name" value="Folate_rec"/>
    <property type="match status" value="1"/>
</dbReference>
<dbReference type="GO" id="GO:0038023">
    <property type="term" value="F:signaling receptor activity"/>
    <property type="evidence" value="ECO:0007669"/>
    <property type="project" value="TreeGrafter"/>
</dbReference>
<protein>
    <submittedName>
        <fullName evidence="7">Folate receptor gamma-like</fullName>
    </submittedName>
</protein>
<reference evidence="7" key="1">
    <citation type="submission" date="2025-08" db="UniProtKB">
        <authorList>
            <consortium name="RefSeq"/>
        </authorList>
    </citation>
    <scope>IDENTIFICATION</scope>
    <source>
        <tissue evidence="7">Tentacle</tissue>
    </source>
</reference>
<evidence type="ECO:0000256" key="3">
    <source>
        <dbReference type="ARBA" id="ARBA00023157"/>
    </source>
</evidence>
<dbReference type="AlphaFoldDB" id="A0A6P8IAD4"/>
<evidence type="ECO:0000256" key="4">
    <source>
        <dbReference type="SAM" id="SignalP"/>
    </source>
</evidence>
<dbReference type="InterPro" id="IPR018143">
    <property type="entry name" value="Folate_rcpt-like"/>
</dbReference>
<dbReference type="Proteomes" id="UP000515163">
    <property type="component" value="Unplaced"/>
</dbReference>
<dbReference type="GO" id="GO:0009897">
    <property type="term" value="C:external side of plasma membrane"/>
    <property type="evidence" value="ECO:0007669"/>
    <property type="project" value="TreeGrafter"/>
</dbReference>
<dbReference type="PANTHER" id="PTHR10517:SF14">
    <property type="entry name" value="FOLATE RECEPTOR 1-RELATED"/>
    <property type="match status" value="1"/>
</dbReference>
<evidence type="ECO:0000313" key="6">
    <source>
        <dbReference type="Proteomes" id="UP000515163"/>
    </source>
</evidence>
<gene>
    <name evidence="7" type="primary">LOC116297571</name>
</gene>
<feature type="domain" description="Folate receptor-like" evidence="5">
    <location>
        <begin position="30"/>
        <end position="209"/>
    </location>
</feature>
<evidence type="ECO:0000313" key="7">
    <source>
        <dbReference type="RefSeq" id="XP_031561685.1"/>
    </source>
</evidence>
<dbReference type="InterPro" id="IPR004269">
    <property type="entry name" value="Folate_rcpt"/>
</dbReference>
<feature type="chain" id="PRO_5027789801" evidence="4">
    <location>
        <begin position="19"/>
        <end position="256"/>
    </location>
</feature>
<comment type="similarity">
    <text evidence="1">Belongs to the folate receptor family.</text>
</comment>
<keyword evidence="3" id="KW-1015">Disulfide bond</keyword>
<dbReference type="GeneID" id="116297571"/>
<keyword evidence="6" id="KW-1185">Reference proteome</keyword>
<dbReference type="FunCoup" id="A0A6P8IAD4">
    <property type="interactions" value="224"/>
</dbReference>
<dbReference type="OrthoDB" id="567542at2759"/>